<evidence type="ECO:0000256" key="2">
    <source>
        <dbReference type="ARBA" id="ARBA00022679"/>
    </source>
</evidence>
<keyword evidence="3" id="KW-0547">Nucleotide-binding</keyword>
<dbReference type="EMBL" id="ML170382">
    <property type="protein sequence ID" value="TDL14150.1"/>
    <property type="molecule type" value="Genomic_DNA"/>
</dbReference>
<dbReference type="SUPFAM" id="SSF56112">
    <property type="entry name" value="Protein kinase-like (PK-like)"/>
    <property type="match status" value="1"/>
</dbReference>
<keyword evidence="8" id="KW-1185">Reference proteome</keyword>
<protein>
    <submittedName>
        <fullName evidence="7">Kinase-like protein</fullName>
    </submittedName>
</protein>
<dbReference type="VEuPathDB" id="FungiDB:BD410DRAFT_846299"/>
<dbReference type="PROSITE" id="PS00108">
    <property type="entry name" value="PROTEIN_KINASE_ST"/>
    <property type="match status" value="1"/>
</dbReference>
<proteinExistence type="predicted"/>
<gene>
    <name evidence="7" type="ORF">BD410DRAFT_846299</name>
</gene>
<dbReference type="GO" id="GO:0004674">
    <property type="term" value="F:protein serine/threonine kinase activity"/>
    <property type="evidence" value="ECO:0007669"/>
    <property type="project" value="UniProtKB-KW"/>
</dbReference>
<dbReference type="Gene3D" id="1.10.510.10">
    <property type="entry name" value="Transferase(Phosphotransferase) domain 1"/>
    <property type="match status" value="1"/>
</dbReference>
<keyword evidence="2" id="KW-0808">Transferase</keyword>
<dbReference type="InterPro" id="IPR011009">
    <property type="entry name" value="Kinase-like_dom_sf"/>
</dbReference>
<dbReference type="Pfam" id="PF00069">
    <property type="entry name" value="Pkinase"/>
    <property type="match status" value="1"/>
</dbReference>
<keyword evidence="4 7" id="KW-0418">Kinase</keyword>
<accession>A0A4Y7PIB1</accession>
<dbReference type="Gene3D" id="3.30.200.20">
    <property type="entry name" value="Phosphorylase Kinase, domain 1"/>
    <property type="match status" value="1"/>
</dbReference>
<keyword evidence="5" id="KW-0067">ATP-binding</keyword>
<dbReference type="GO" id="GO:0005524">
    <property type="term" value="F:ATP binding"/>
    <property type="evidence" value="ECO:0007669"/>
    <property type="project" value="UniProtKB-KW"/>
</dbReference>
<feature type="domain" description="Protein kinase" evidence="6">
    <location>
        <begin position="1"/>
        <end position="305"/>
    </location>
</feature>
<dbReference type="Proteomes" id="UP000294933">
    <property type="component" value="Unassembled WGS sequence"/>
</dbReference>
<dbReference type="InterPro" id="IPR051175">
    <property type="entry name" value="CLK_kinases"/>
</dbReference>
<dbReference type="PROSITE" id="PS50011">
    <property type="entry name" value="PROTEIN_KINASE_DOM"/>
    <property type="match status" value="1"/>
</dbReference>
<evidence type="ECO:0000313" key="7">
    <source>
        <dbReference type="EMBL" id="TDL14150.1"/>
    </source>
</evidence>
<dbReference type="OrthoDB" id="5979581at2759"/>
<name>A0A4Y7PIB1_9AGAM</name>
<dbReference type="PANTHER" id="PTHR45646:SF11">
    <property type="entry name" value="SERINE_THREONINE-PROTEIN KINASE DOA"/>
    <property type="match status" value="1"/>
</dbReference>
<organism evidence="7 8">
    <name type="scientific">Rickenella mellea</name>
    <dbReference type="NCBI Taxonomy" id="50990"/>
    <lineage>
        <taxon>Eukaryota</taxon>
        <taxon>Fungi</taxon>
        <taxon>Dikarya</taxon>
        <taxon>Basidiomycota</taxon>
        <taxon>Agaricomycotina</taxon>
        <taxon>Agaricomycetes</taxon>
        <taxon>Hymenochaetales</taxon>
        <taxon>Rickenellaceae</taxon>
        <taxon>Rickenella</taxon>
    </lineage>
</organism>
<evidence type="ECO:0000259" key="6">
    <source>
        <dbReference type="PROSITE" id="PS50011"/>
    </source>
</evidence>
<dbReference type="GO" id="GO:0043484">
    <property type="term" value="P:regulation of RNA splicing"/>
    <property type="evidence" value="ECO:0007669"/>
    <property type="project" value="TreeGrafter"/>
</dbReference>
<evidence type="ECO:0000256" key="5">
    <source>
        <dbReference type="ARBA" id="ARBA00022840"/>
    </source>
</evidence>
<dbReference type="InterPro" id="IPR000719">
    <property type="entry name" value="Prot_kinase_dom"/>
</dbReference>
<dbReference type="PANTHER" id="PTHR45646">
    <property type="entry name" value="SERINE/THREONINE-PROTEIN KINASE DOA-RELATED"/>
    <property type="match status" value="1"/>
</dbReference>
<dbReference type="InterPro" id="IPR008271">
    <property type="entry name" value="Ser/Thr_kinase_AS"/>
</dbReference>
<keyword evidence="1" id="KW-0723">Serine/threonine-protein kinase</keyword>
<reference evidence="7 8" key="1">
    <citation type="submission" date="2018-06" db="EMBL/GenBank/DDBJ databases">
        <title>A transcriptomic atlas of mushroom development highlights an independent origin of complex multicellularity.</title>
        <authorList>
            <consortium name="DOE Joint Genome Institute"/>
            <person name="Krizsan K."/>
            <person name="Almasi E."/>
            <person name="Merenyi Z."/>
            <person name="Sahu N."/>
            <person name="Viragh M."/>
            <person name="Koszo T."/>
            <person name="Mondo S."/>
            <person name="Kiss B."/>
            <person name="Balint B."/>
            <person name="Kues U."/>
            <person name="Barry K."/>
            <person name="Hegedus J.C."/>
            <person name="Henrissat B."/>
            <person name="Johnson J."/>
            <person name="Lipzen A."/>
            <person name="Ohm R."/>
            <person name="Nagy I."/>
            <person name="Pangilinan J."/>
            <person name="Yan J."/>
            <person name="Xiong Y."/>
            <person name="Grigoriev I.V."/>
            <person name="Hibbett D.S."/>
            <person name="Nagy L.G."/>
        </authorList>
    </citation>
    <scope>NUCLEOTIDE SEQUENCE [LARGE SCALE GENOMIC DNA]</scope>
    <source>
        <strain evidence="7 8">SZMC22713</strain>
    </source>
</reference>
<sequence>MYKRIEMATKRHQLHPGRMAVRSLLDPFDVDGPDGKHRCLVHPPLWDNVLTFLHRNPLRRLPPLVLALVLERLFLALDFLHTECRIAHTDIKAENIMFGMADDSVFSDFEEEELRSPYPRKELDGRTIYLTRDFRLPKEVCAPVLCDFGSAVPLDGETEHREVIQPKVYRAPEVILEAPWTYSVDIWNAGCMVSVDGFNGGNLFNGKDPEHAKYRSRAHLAEMIALLGPPPPSLLAQGNLTSKFFSDAGDFCAGILLPERTSLEDRETTLEGEDRACFLRLVRKMLQWEPDKRSSARELVTDEWLSKH</sequence>
<dbReference type="GO" id="GO:0005634">
    <property type="term" value="C:nucleus"/>
    <property type="evidence" value="ECO:0007669"/>
    <property type="project" value="TreeGrafter"/>
</dbReference>
<evidence type="ECO:0000256" key="1">
    <source>
        <dbReference type="ARBA" id="ARBA00022527"/>
    </source>
</evidence>
<dbReference type="AlphaFoldDB" id="A0A4Y7PIB1"/>
<evidence type="ECO:0000256" key="3">
    <source>
        <dbReference type="ARBA" id="ARBA00022741"/>
    </source>
</evidence>
<evidence type="ECO:0000256" key="4">
    <source>
        <dbReference type="ARBA" id="ARBA00022777"/>
    </source>
</evidence>
<dbReference type="SMART" id="SM00220">
    <property type="entry name" value="S_TKc"/>
    <property type="match status" value="1"/>
</dbReference>
<evidence type="ECO:0000313" key="8">
    <source>
        <dbReference type="Proteomes" id="UP000294933"/>
    </source>
</evidence>